<proteinExistence type="predicted"/>
<organism evidence="1 2">
    <name type="scientific">Calicophoron daubneyi</name>
    <name type="common">Rumen fluke</name>
    <name type="synonym">Paramphistomum daubneyi</name>
    <dbReference type="NCBI Taxonomy" id="300641"/>
    <lineage>
        <taxon>Eukaryota</taxon>
        <taxon>Metazoa</taxon>
        <taxon>Spiralia</taxon>
        <taxon>Lophotrochozoa</taxon>
        <taxon>Platyhelminthes</taxon>
        <taxon>Trematoda</taxon>
        <taxon>Digenea</taxon>
        <taxon>Plagiorchiida</taxon>
        <taxon>Pronocephalata</taxon>
        <taxon>Paramphistomoidea</taxon>
        <taxon>Paramphistomidae</taxon>
        <taxon>Calicophoron</taxon>
    </lineage>
</organism>
<name>A0AAV2TS56_CALDB</name>
<comment type="caution">
    <text evidence="1">The sequence shown here is derived from an EMBL/GenBank/DDBJ whole genome shotgun (WGS) entry which is preliminary data.</text>
</comment>
<accession>A0AAV2TS56</accession>
<evidence type="ECO:0000313" key="2">
    <source>
        <dbReference type="Proteomes" id="UP001497525"/>
    </source>
</evidence>
<gene>
    <name evidence="1" type="ORF">CDAUBV1_LOCUS12838</name>
</gene>
<sequence length="411" mass="45617">MSTCSLPKSNLDASCPEYIPERELRSQLRGECHDRLEKIIEPIFCGDGKVFRAQLEKAALYLFGFKSQANKASLLATFAPCFMGEIIAELSVSSTERSTVGFRFFRELRALLPVKAGQELENGFISHLHRQTESFLCDAALKQIMLHSKRSGTPTSSPSPCEEAGDIPNKIPSVPIEGVFSLTSLLNLLITRLNLPDTPDITVCVPPAKPCLDLCKFVDAACRIQATCDRDRSSAMLDNRSHPEGRDEISDMKALMQKDWHSLLYQLLDSFSQCLGFFSSLFASLNLRVLSGAWHRSASIEDRTNVQSASPNYGDNDFDIGSSLPALLNSALTCMRELLLDECLPHKLLRSTVLDILMYATELAAISNVTYPTWNEPIEEEAGVDGGSVESENDEVYESFEKFLKETNQLP</sequence>
<evidence type="ECO:0000313" key="1">
    <source>
        <dbReference type="EMBL" id="CAL5138232.1"/>
    </source>
</evidence>
<dbReference type="EMBL" id="CAXLJL010000489">
    <property type="protein sequence ID" value="CAL5138232.1"/>
    <property type="molecule type" value="Genomic_DNA"/>
</dbReference>
<dbReference type="Proteomes" id="UP001497525">
    <property type="component" value="Unassembled WGS sequence"/>
</dbReference>
<reference evidence="1" key="1">
    <citation type="submission" date="2024-06" db="EMBL/GenBank/DDBJ databases">
        <authorList>
            <person name="Liu X."/>
            <person name="Lenzi L."/>
            <person name="Haldenby T S."/>
            <person name="Uol C."/>
        </authorList>
    </citation>
    <scope>NUCLEOTIDE SEQUENCE</scope>
</reference>
<dbReference type="AlphaFoldDB" id="A0AAV2TS56"/>
<protein>
    <submittedName>
        <fullName evidence="1">Uncharacterized protein</fullName>
    </submittedName>
</protein>